<evidence type="ECO:0008006" key="5">
    <source>
        <dbReference type="Google" id="ProtNLM"/>
    </source>
</evidence>
<accession>A0A922IW39</accession>
<comment type="caution">
    <text evidence="3">The sequence shown here is derived from an EMBL/GenBank/DDBJ whole genome shotgun (WGS) entry which is preliminary data.</text>
</comment>
<dbReference type="Pfam" id="PF14576">
    <property type="entry name" value="SEO_N"/>
    <property type="match status" value="1"/>
</dbReference>
<gene>
    <name evidence="3" type="ORF">I3842_12G032200</name>
</gene>
<reference evidence="3" key="1">
    <citation type="submission" date="2021-01" db="EMBL/GenBank/DDBJ databases">
        <authorList>
            <person name="Lovell J.T."/>
            <person name="Bentley N."/>
            <person name="Bhattarai G."/>
            <person name="Jenkins J.W."/>
            <person name="Sreedasyam A."/>
            <person name="Alarcon Y."/>
            <person name="Bock C."/>
            <person name="Boston L."/>
            <person name="Carlson J."/>
            <person name="Cervantes K."/>
            <person name="Clermont K."/>
            <person name="Krom N."/>
            <person name="Kubenka K."/>
            <person name="Mamidi S."/>
            <person name="Mattison C."/>
            <person name="Monteros M."/>
            <person name="Pisani C."/>
            <person name="Plott C."/>
            <person name="Rajasekar S."/>
            <person name="Rhein H.S."/>
            <person name="Rohla C."/>
            <person name="Song M."/>
            <person name="Hilaire R.S."/>
            <person name="Shu S."/>
            <person name="Wells L."/>
            <person name="Wang X."/>
            <person name="Webber J."/>
            <person name="Heerema R.J."/>
            <person name="Klein P."/>
            <person name="Conner P."/>
            <person name="Grauke L."/>
            <person name="Grimwood J."/>
            <person name="Schmutz J."/>
            <person name="Randall J.J."/>
        </authorList>
    </citation>
    <scope>NUCLEOTIDE SEQUENCE</scope>
    <source>
        <tissue evidence="3">Leaf</tissue>
    </source>
</reference>
<dbReference type="Pfam" id="PF14577">
    <property type="entry name" value="SEO_C"/>
    <property type="match status" value="1"/>
</dbReference>
<evidence type="ECO:0000313" key="4">
    <source>
        <dbReference type="Proteomes" id="UP000811246"/>
    </source>
</evidence>
<dbReference type="InterPro" id="IPR027942">
    <property type="entry name" value="SEO_N"/>
</dbReference>
<dbReference type="GO" id="GO:0010088">
    <property type="term" value="P:phloem development"/>
    <property type="evidence" value="ECO:0007669"/>
    <property type="project" value="InterPro"/>
</dbReference>
<dbReference type="AlphaFoldDB" id="A0A922IW39"/>
<evidence type="ECO:0000259" key="2">
    <source>
        <dbReference type="Pfam" id="PF14577"/>
    </source>
</evidence>
<feature type="domain" description="Sieve element occlusion N-terminal" evidence="1">
    <location>
        <begin position="25"/>
        <end position="307"/>
    </location>
</feature>
<protein>
    <recommendedName>
        <fullName evidence="5">Protein SIEVE ELEMENT OCCLUSION B-like</fullName>
    </recommendedName>
</protein>
<dbReference type="InterPro" id="IPR039299">
    <property type="entry name" value="SEOA"/>
</dbReference>
<sequence>MAGVITTTKQAPKTDYQRHWMFADSDDKAMLKQIEETHFPDSREFDVKPIIQIIEDILRRATLSFDGVPKGTQEHVDRVEDNILLDEFDLLFEQLAHVLHKISCEISCKLFSGGGDAHTTIMTLLHTLSIYSWDAKLVLTMAAFAVNYGEFSLISQLRSTNLLAKSVAFLKQLPDIKQHSKSLKPHFEALSKLIEVIIDVTKCIVEIKELPSQYISDDKPPLSSAKSYIPSTAYWTIRGILGCSTQIASLIGYTVSSTEAWELSSLVHQINARHQQLKDLLTLCHQQIDEKMRQEKIGILIRITKTPQLDNMKILKELLYPSEELVIGTTKKKVNIEVLRRKHVILLISGLEIHQDEIIILSHYQAELADPLVRQGQEMHYEMLWLPIVDNVAKDQYSPEENRRDFERLQAMMIWYTVLDPFAIEPAVIEFVKNIWHFEKRPIAVSLDPQGRVASENALPMMWIWGNLPFPFSKEREEALWKSAYATWRLELLVDSTDPRIIDWTKENTFICLYGGDDIEWIRKFTTEAKAVAKNAQITLELFYVGKSHVARERMRKITEIIAKDQLSDCWTGKELTYQWYFWVRLESMLYSKLQSNKTAENDAVMKELTTVYSFNGGEQGWAVVCRSLSTDEMATGNGEIVLKSLQEFEKWKEEAANNRFVQALREYMEKLHTPEHCTRLILPGTTSTWGLPPDTKVVCAVCLRPMERYLLYRCCTD</sequence>
<dbReference type="Proteomes" id="UP000811246">
    <property type="component" value="Chromosome 12"/>
</dbReference>
<name>A0A922IW39_CARIL</name>
<evidence type="ECO:0000313" key="3">
    <source>
        <dbReference type="EMBL" id="KAG6683799.1"/>
    </source>
</evidence>
<proteinExistence type="predicted"/>
<dbReference type="PANTHER" id="PTHR33232">
    <property type="entry name" value="PROTEIN SIEVE ELEMENT OCCLUSION B-LIKE"/>
    <property type="match status" value="1"/>
</dbReference>
<dbReference type="PANTHER" id="PTHR33232:SF20">
    <property type="entry name" value="PROTEIN SIEVE ELEMENT OCCLUSION B-LIKE"/>
    <property type="match status" value="1"/>
</dbReference>
<dbReference type="InterPro" id="IPR027944">
    <property type="entry name" value="SEO_C"/>
</dbReference>
<organism evidence="3 4">
    <name type="scientific">Carya illinoinensis</name>
    <name type="common">Pecan</name>
    <dbReference type="NCBI Taxonomy" id="32201"/>
    <lineage>
        <taxon>Eukaryota</taxon>
        <taxon>Viridiplantae</taxon>
        <taxon>Streptophyta</taxon>
        <taxon>Embryophyta</taxon>
        <taxon>Tracheophyta</taxon>
        <taxon>Spermatophyta</taxon>
        <taxon>Magnoliopsida</taxon>
        <taxon>eudicotyledons</taxon>
        <taxon>Gunneridae</taxon>
        <taxon>Pentapetalae</taxon>
        <taxon>rosids</taxon>
        <taxon>fabids</taxon>
        <taxon>Fagales</taxon>
        <taxon>Juglandaceae</taxon>
        <taxon>Carya</taxon>
    </lineage>
</organism>
<evidence type="ECO:0000259" key="1">
    <source>
        <dbReference type="Pfam" id="PF14576"/>
    </source>
</evidence>
<dbReference type="EMBL" id="CM031836">
    <property type="protein sequence ID" value="KAG6683799.1"/>
    <property type="molecule type" value="Genomic_DNA"/>
</dbReference>
<feature type="domain" description="Sieve element occlusion C-terminal" evidence="2">
    <location>
        <begin position="476"/>
        <end position="717"/>
    </location>
</feature>